<dbReference type="SUPFAM" id="SSF50475">
    <property type="entry name" value="FMN-binding split barrel"/>
    <property type="match status" value="1"/>
</dbReference>
<dbReference type="GO" id="GO:0070967">
    <property type="term" value="F:coenzyme F420 binding"/>
    <property type="evidence" value="ECO:0007669"/>
    <property type="project" value="TreeGrafter"/>
</dbReference>
<evidence type="ECO:0000313" key="3">
    <source>
        <dbReference type="EMBL" id="GGN27608.1"/>
    </source>
</evidence>
<evidence type="ECO:0000259" key="2">
    <source>
        <dbReference type="Pfam" id="PF01243"/>
    </source>
</evidence>
<sequence length="171" mass="19321">MDTVYQEGVDSDYGMGVAGMPEGSGGVAPDMTQDALLKLLSEVHDGVLVTLRSDGRPQLSNVNHAYYPDERTVRVSITDDRAKTRNLRRDPRASYHVTSPDRWAYTVAEGTAELSPVAEDPYDATVEELIRLYRDVRGEHPDWDDYRAAMVRDRRLVLRLRVERAYGIPRA</sequence>
<dbReference type="AlphaFoldDB" id="A0A917XHQ6"/>
<organism evidence="3 4">
    <name type="scientific">Streptomyces fuscichromogenes</name>
    <dbReference type="NCBI Taxonomy" id="1324013"/>
    <lineage>
        <taxon>Bacteria</taxon>
        <taxon>Bacillati</taxon>
        <taxon>Actinomycetota</taxon>
        <taxon>Actinomycetes</taxon>
        <taxon>Kitasatosporales</taxon>
        <taxon>Streptomycetaceae</taxon>
        <taxon>Streptomyces</taxon>
    </lineage>
</organism>
<reference evidence="3" key="1">
    <citation type="journal article" date="2014" name="Int. J. Syst. Evol. Microbiol.">
        <title>Complete genome sequence of Corynebacterium casei LMG S-19264T (=DSM 44701T), isolated from a smear-ripened cheese.</title>
        <authorList>
            <consortium name="US DOE Joint Genome Institute (JGI-PGF)"/>
            <person name="Walter F."/>
            <person name="Albersmeier A."/>
            <person name="Kalinowski J."/>
            <person name="Ruckert C."/>
        </authorList>
    </citation>
    <scope>NUCLEOTIDE SEQUENCE</scope>
    <source>
        <strain evidence="3">CGMCC 4.7110</strain>
    </source>
</reference>
<dbReference type="Gene3D" id="2.30.110.10">
    <property type="entry name" value="Electron Transport, Fmn-binding Protein, Chain A"/>
    <property type="match status" value="1"/>
</dbReference>
<evidence type="ECO:0000256" key="1">
    <source>
        <dbReference type="ARBA" id="ARBA00023002"/>
    </source>
</evidence>
<reference evidence="3" key="2">
    <citation type="submission" date="2020-09" db="EMBL/GenBank/DDBJ databases">
        <authorList>
            <person name="Sun Q."/>
            <person name="Zhou Y."/>
        </authorList>
    </citation>
    <scope>NUCLEOTIDE SEQUENCE</scope>
    <source>
        <strain evidence="3">CGMCC 4.7110</strain>
    </source>
</reference>
<dbReference type="InterPro" id="IPR012349">
    <property type="entry name" value="Split_barrel_FMN-bd"/>
</dbReference>
<dbReference type="InterPro" id="IPR011576">
    <property type="entry name" value="Pyridox_Oxase_N"/>
</dbReference>
<dbReference type="GO" id="GO:0016627">
    <property type="term" value="F:oxidoreductase activity, acting on the CH-CH group of donors"/>
    <property type="evidence" value="ECO:0007669"/>
    <property type="project" value="TreeGrafter"/>
</dbReference>
<keyword evidence="1" id="KW-0560">Oxidoreductase</keyword>
<evidence type="ECO:0000313" key="4">
    <source>
        <dbReference type="Proteomes" id="UP000653411"/>
    </source>
</evidence>
<protein>
    <submittedName>
        <fullName evidence="3">PPOX class F420-dependent enzyme</fullName>
    </submittedName>
</protein>
<keyword evidence="4" id="KW-1185">Reference proteome</keyword>
<dbReference type="PANTHER" id="PTHR35176">
    <property type="entry name" value="HEME OXYGENASE HI_0854-RELATED"/>
    <property type="match status" value="1"/>
</dbReference>
<dbReference type="NCBIfam" id="TIGR03618">
    <property type="entry name" value="Rv1155_F420"/>
    <property type="match status" value="1"/>
</dbReference>
<dbReference type="GO" id="GO:0005829">
    <property type="term" value="C:cytosol"/>
    <property type="evidence" value="ECO:0007669"/>
    <property type="project" value="TreeGrafter"/>
</dbReference>
<dbReference type="Pfam" id="PF01243">
    <property type="entry name" value="PNPOx_N"/>
    <property type="match status" value="1"/>
</dbReference>
<gene>
    <name evidence="3" type="ORF">GCM10011578_063060</name>
</gene>
<feature type="domain" description="Pyridoxamine 5'-phosphate oxidase N-terminal" evidence="2">
    <location>
        <begin position="34"/>
        <end position="166"/>
    </location>
</feature>
<dbReference type="InterPro" id="IPR052019">
    <property type="entry name" value="F420H2_bilvrd_red/Heme_oxyg"/>
</dbReference>
<comment type="caution">
    <text evidence="3">The sequence shown here is derived from an EMBL/GenBank/DDBJ whole genome shotgun (WGS) entry which is preliminary data.</text>
</comment>
<accession>A0A917XHQ6</accession>
<dbReference type="Proteomes" id="UP000653411">
    <property type="component" value="Unassembled WGS sequence"/>
</dbReference>
<name>A0A917XHQ6_9ACTN</name>
<dbReference type="EMBL" id="BMML01000016">
    <property type="protein sequence ID" value="GGN27608.1"/>
    <property type="molecule type" value="Genomic_DNA"/>
</dbReference>
<dbReference type="InterPro" id="IPR019920">
    <property type="entry name" value="F420-binding_dom_put"/>
</dbReference>
<proteinExistence type="predicted"/>
<dbReference type="PANTHER" id="PTHR35176:SF2">
    <property type="entry name" value="F420H(2)-DEPENDENT REDUCTASE RV1155"/>
    <property type="match status" value="1"/>
</dbReference>